<sequence>MFSYGNHLAALMFPCLAHVSINHLSVLMFPCLMTNVSILDVGFLLDSHFHRRLPAHRRNQESSSERLASSRRRPLRRHAAPRPTMALDAATSDANGPQTSLHIAPSPERRHQEPSSEVAAPCILPTAPPPTTRLPPMPTALEA</sequence>
<gene>
    <name evidence="2" type="ORF">PVAP13_3NG033880</name>
</gene>
<dbReference type="EMBL" id="CM029042">
    <property type="protein sequence ID" value="KAG2615200.1"/>
    <property type="molecule type" value="Genomic_DNA"/>
</dbReference>
<reference evidence="2" key="1">
    <citation type="submission" date="2020-05" db="EMBL/GenBank/DDBJ databases">
        <title>WGS assembly of Panicum virgatum.</title>
        <authorList>
            <person name="Lovell J.T."/>
            <person name="Jenkins J."/>
            <person name="Shu S."/>
            <person name="Juenger T.E."/>
            <person name="Schmutz J."/>
        </authorList>
    </citation>
    <scope>NUCLEOTIDE SEQUENCE</scope>
    <source>
        <strain evidence="2">AP13</strain>
    </source>
</reference>
<evidence type="ECO:0000256" key="1">
    <source>
        <dbReference type="SAM" id="MobiDB-lite"/>
    </source>
</evidence>
<feature type="compositionally biased region" description="Pro residues" evidence="1">
    <location>
        <begin position="126"/>
        <end position="143"/>
    </location>
</feature>
<name>A0A8T0TWN5_PANVG</name>
<evidence type="ECO:0000313" key="3">
    <source>
        <dbReference type="Proteomes" id="UP000823388"/>
    </source>
</evidence>
<dbReference type="Proteomes" id="UP000823388">
    <property type="component" value="Chromosome 3N"/>
</dbReference>
<organism evidence="2 3">
    <name type="scientific">Panicum virgatum</name>
    <name type="common">Blackwell switchgrass</name>
    <dbReference type="NCBI Taxonomy" id="38727"/>
    <lineage>
        <taxon>Eukaryota</taxon>
        <taxon>Viridiplantae</taxon>
        <taxon>Streptophyta</taxon>
        <taxon>Embryophyta</taxon>
        <taxon>Tracheophyta</taxon>
        <taxon>Spermatophyta</taxon>
        <taxon>Magnoliopsida</taxon>
        <taxon>Liliopsida</taxon>
        <taxon>Poales</taxon>
        <taxon>Poaceae</taxon>
        <taxon>PACMAD clade</taxon>
        <taxon>Panicoideae</taxon>
        <taxon>Panicodae</taxon>
        <taxon>Paniceae</taxon>
        <taxon>Panicinae</taxon>
        <taxon>Panicum</taxon>
        <taxon>Panicum sect. Hiantes</taxon>
    </lineage>
</organism>
<accession>A0A8T0TWN5</accession>
<evidence type="ECO:0000313" key="2">
    <source>
        <dbReference type="EMBL" id="KAG2615200.1"/>
    </source>
</evidence>
<keyword evidence="3" id="KW-1185">Reference proteome</keyword>
<feature type="compositionally biased region" description="Polar residues" evidence="1">
    <location>
        <begin position="92"/>
        <end position="101"/>
    </location>
</feature>
<feature type="region of interest" description="Disordered" evidence="1">
    <location>
        <begin position="54"/>
        <end position="143"/>
    </location>
</feature>
<protein>
    <submittedName>
        <fullName evidence="2">Uncharacterized protein</fullName>
    </submittedName>
</protein>
<feature type="compositionally biased region" description="Basic residues" evidence="1">
    <location>
        <begin position="69"/>
        <end position="80"/>
    </location>
</feature>
<comment type="caution">
    <text evidence="2">The sequence shown here is derived from an EMBL/GenBank/DDBJ whole genome shotgun (WGS) entry which is preliminary data.</text>
</comment>
<proteinExistence type="predicted"/>
<dbReference type="AlphaFoldDB" id="A0A8T0TWN5"/>